<evidence type="ECO:0000256" key="1">
    <source>
        <dbReference type="ARBA" id="ARBA00004651"/>
    </source>
</evidence>
<evidence type="ECO:0000256" key="7">
    <source>
        <dbReference type="PIRSR" id="PIRSR005091-2"/>
    </source>
</evidence>
<feature type="domain" description="Sulfatase N-terminal" evidence="10">
    <location>
        <begin position="287"/>
        <end position="574"/>
    </location>
</feature>
<keyword evidence="5 9" id="KW-0472">Membrane</keyword>
<proteinExistence type="predicted"/>
<accession>A0A3D8I2T4</accession>
<sequence length="694" mass="79478">MCISHHKGRGIMTSNTKIYIKFLMFLWLVAIILRFSFLLWQWQSFEGFSSQDILKALYIGVRFDGRIAAFMSLPLLICLFLSGRFFNAVRVYLLVFYGIVFTLYVLLYIADFAHYAYLQSRLNFSTLALLEDTKEALGMVWQTYPVIKLVFALILIVSLLIFFSKKILDKWVHIKTSLSSKITSGIAILLIIFVLIYGQYSIVYYPLRWSEAYFSGHNQITALALNPLQNLIDTRPTKDTFIDNTPQARLAYPTAAQYLNLQHLDEKNLHYDRFTHPSSPAALKEKPNIVIIVIESMSTHKSSLMFDELDTTPFLQSLAQSSLYFPNYYASARTTARAMFSIITGIPDVNEFFKTSSRDPNTIDQHLVWNDFEGYSKLYMLGGNANWANIRGVMSNNIAGLQIYEEGYWQSPRLDVWGISDKDLLQEANALLQTQQTPFISLIQLASFHTPFSVPSDMTDFDYTLPSDDFLKKYGFGSAQEYLSMKFCDYALQKFFEVAKQSNYYENTIFIITGDHGMSETSLAAPSNYQYIRLHEFQVPLIIHYPKAFPQGKVMPQAGGHIDIFPTAAGLAGVSVQNTTMGRDLLDNTFGDERFTFIRRLNRPPILVSSKYCYSNEYPESGGGMLYTRPSDDIKQDWLPLKEQNSPLAAKLHKISEDMEQTATYMLYHNSKQKAKEAKEDLYEGLHNVINKQE</sequence>
<feature type="binding site" evidence="8">
    <location>
        <position position="295"/>
    </location>
    <ligand>
        <name>Mn(2+)</name>
        <dbReference type="ChEBI" id="CHEBI:29035"/>
    </ligand>
</feature>
<dbReference type="Pfam" id="PF00884">
    <property type="entry name" value="Sulfatase"/>
    <property type="match status" value="1"/>
</dbReference>
<evidence type="ECO:0000256" key="5">
    <source>
        <dbReference type="ARBA" id="ARBA00023136"/>
    </source>
</evidence>
<dbReference type="InterPro" id="IPR017850">
    <property type="entry name" value="Alkaline_phosphatase_core_sf"/>
</dbReference>
<evidence type="ECO:0000256" key="6">
    <source>
        <dbReference type="PIRSR" id="PIRSR005091-1"/>
    </source>
</evidence>
<keyword evidence="4 9" id="KW-1133">Transmembrane helix</keyword>
<dbReference type="EMBL" id="NXLR01000012">
    <property type="protein sequence ID" value="RDU59452.1"/>
    <property type="molecule type" value="Genomic_DNA"/>
</dbReference>
<feature type="binding site" evidence="7">
    <location>
        <position position="449"/>
    </location>
    <ligand>
        <name>substrate</name>
    </ligand>
</feature>
<comment type="caution">
    <text evidence="11">The sequence shown here is derived from an EMBL/GenBank/DDBJ whole genome shotgun (WGS) entry which is preliminary data.</text>
</comment>
<evidence type="ECO:0000256" key="4">
    <source>
        <dbReference type="ARBA" id="ARBA00022989"/>
    </source>
</evidence>
<keyword evidence="3 9" id="KW-0812">Transmembrane</keyword>
<feature type="active site" evidence="6">
    <location>
        <position position="335"/>
    </location>
</feature>
<dbReference type="Proteomes" id="UP000256599">
    <property type="component" value="Unassembled WGS sequence"/>
</dbReference>
<keyword evidence="2" id="KW-1003">Cell membrane</keyword>
<feature type="binding site" evidence="8">
    <location>
        <position position="335"/>
    </location>
    <ligand>
        <name>Mn(2+)</name>
        <dbReference type="ChEBI" id="CHEBI:29035"/>
    </ligand>
</feature>
<dbReference type="PIRSF" id="PIRSF005091">
    <property type="entry name" value="Mmb_sulf_HI1246"/>
    <property type="match status" value="1"/>
</dbReference>
<evidence type="ECO:0000256" key="2">
    <source>
        <dbReference type="ARBA" id="ARBA00022475"/>
    </source>
</evidence>
<feature type="transmembrane region" description="Helical" evidence="9">
    <location>
        <begin position="185"/>
        <end position="207"/>
    </location>
</feature>
<name>A0A3D8I2T4_9HELI</name>
<feature type="binding site" evidence="8">
    <location>
        <position position="515"/>
    </location>
    <ligand>
        <name>Mn(2+)</name>
        <dbReference type="ChEBI" id="CHEBI:29035"/>
    </ligand>
</feature>
<evidence type="ECO:0000256" key="8">
    <source>
        <dbReference type="PIRSR" id="PIRSR005091-3"/>
    </source>
</evidence>
<dbReference type="PANTHER" id="PTHR47371:SF3">
    <property type="entry name" value="PHOSPHOGLYCEROL TRANSFERASE I"/>
    <property type="match status" value="1"/>
</dbReference>
<dbReference type="InterPro" id="IPR012160">
    <property type="entry name" value="LtaS-like"/>
</dbReference>
<dbReference type="GO" id="GO:0005886">
    <property type="term" value="C:plasma membrane"/>
    <property type="evidence" value="ECO:0007669"/>
    <property type="project" value="UniProtKB-SubCell"/>
</dbReference>
<gene>
    <name evidence="11" type="ORF">CQA63_06765</name>
</gene>
<feature type="transmembrane region" description="Helical" evidence="9">
    <location>
        <begin position="20"/>
        <end position="40"/>
    </location>
</feature>
<feature type="transmembrane region" description="Helical" evidence="9">
    <location>
        <begin position="146"/>
        <end position="164"/>
    </location>
</feature>
<dbReference type="InterPro" id="IPR050448">
    <property type="entry name" value="OpgB/LTA_synthase_biosynth"/>
</dbReference>
<keyword evidence="7" id="KW-0464">Manganese</keyword>
<dbReference type="SUPFAM" id="SSF53649">
    <property type="entry name" value="Alkaline phosphatase-like"/>
    <property type="match status" value="1"/>
</dbReference>
<organism evidence="11 12">
    <name type="scientific">Helicobacter marmotae</name>
    <dbReference type="NCBI Taxonomy" id="152490"/>
    <lineage>
        <taxon>Bacteria</taxon>
        <taxon>Pseudomonadati</taxon>
        <taxon>Campylobacterota</taxon>
        <taxon>Epsilonproteobacteria</taxon>
        <taxon>Campylobacterales</taxon>
        <taxon>Helicobacteraceae</taxon>
        <taxon>Helicobacter</taxon>
    </lineage>
</organism>
<feature type="transmembrane region" description="Helical" evidence="9">
    <location>
        <begin position="93"/>
        <end position="117"/>
    </location>
</feature>
<keyword evidence="12" id="KW-1185">Reference proteome</keyword>
<comment type="subcellular location">
    <subcellularLocation>
        <location evidence="1">Cell membrane</location>
        <topology evidence="1">Multi-pass membrane protein</topology>
    </subcellularLocation>
</comment>
<reference evidence="11 12" key="1">
    <citation type="submission" date="2018-04" db="EMBL/GenBank/DDBJ databases">
        <title>Novel Campyloabacter and Helicobacter Species and Strains.</title>
        <authorList>
            <person name="Mannion A.J."/>
            <person name="Shen Z."/>
            <person name="Fox J.G."/>
        </authorList>
    </citation>
    <scope>NUCLEOTIDE SEQUENCE [LARGE SCALE GENOMIC DNA]</scope>
    <source>
        <strain evidence="11 12">MIT 98-6070</strain>
    </source>
</reference>
<feature type="transmembrane region" description="Helical" evidence="9">
    <location>
        <begin position="67"/>
        <end position="86"/>
    </location>
</feature>
<dbReference type="PANTHER" id="PTHR47371">
    <property type="entry name" value="LIPOTEICHOIC ACID SYNTHASE"/>
    <property type="match status" value="1"/>
</dbReference>
<dbReference type="CDD" id="cd16015">
    <property type="entry name" value="LTA_synthase"/>
    <property type="match status" value="1"/>
</dbReference>
<feature type="binding site" evidence="8">
    <location>
        <position position="516"/>
    </location>
    <ligand>
        <name>Mn(2+)</name>
        <dbReference type="ChEBI" id="CHEBI:29035"/>
    </ligand>
</feature>
<protein>
    <submittedName>
        <fullName evidence="11">Sulfatase</fullName>
    </submittedName>
</protein>
<evidence type="ECO:0000256" key="3">
    <source>
        <dbReference type="ARBA" id="ARBA00022692"/>
    </source>
</evidence>
<dbReference type="OrthoDB" id="9760224at2"/>
<evidence type="ECO:0000256" key="9">
    <source>
        <dbReference type="SAM" id="Phobius"/>
    </source>
</evidence>
<dbReference type="AlphaFoldDB" id="A0A3D8I2T4"/>
<dbReference type="InterPro" id="IPR000917">
    <property type="entry name" value="Sulfatase_N"/>
</dbReference>
<evidence type="ECO:0000259" key="10">
    <source>
        <dbReference type="Pfam" id="PF00884"/>
    </source>
</evidence>
<keyword evidence="7" id="KW-0479">Metal-binding</keyword>
<dbReference type="Gene3D" id="3.40.720.10">
    <property type="entry name" value="Alkaline Phosphatase, subunit A"/>
    <property type="match status" value="1"/>
</dbReference>
<evidence type="ECO:0000313" key="12">
    <source>
        <dbReference type="Proteomes" id="UP000256599"/>
    </source>
</evidence>
<dbReference type="GO" id="GO:0046872">
    <property type="term" value="F:metal ion binding"/>
    <property type="evidence" value="ECO:0007669"/>
    <property type="project" value="UniProtKB-KW"/>
</dbReference>
<evidence type="ECO:0000313" key="11">
    <source>
        <dbReference type="EMBL" id="RDU59452.1"/>
    </source>
</evidence>